<reference evidence="5" key="1">
    <citation type="journal article" date="2018" name="Nat. Plants">
        <title>Whole-genome landscape of Medicago truncatula symbiotic genes.</title>
        <authorList>
            <person name="Pecrix Y."/>
            <person name="Staton S.E."/>
            <person name="Sallet E."/>
            <person name="Lelandais-Briere C."/>
            <person name="Moreau S."/>
            <person name="Carrere S."/>
            <person name="Blein T."/>
            <person name="Jardinaud M.F."/>
            <person name="Latrasse D."/>
            <person name="Zouine M."/>
            <person name="Zahm M."/>
            <person name="Kreplak J."/>
            <person name="Mayjonade B."/>
            <person name="Satge C."/>
            <person name="Perez M."/>
            <person name="Cauet S."/>
            <person name="Marande W."/>
            <person name="Chantry-Darmon C."/>
            <person name="Lopez-Roques C."/>
            <person name="Bouchez O."/>
            <person name="Berard A."/>
            <person name="Debelle F."/>
            <person name="Munos S."/>
            <person name="Bendahmane A."/>
            <person name="Berges H."/>
            <person name="Niebel A."/>
            <person name="Buitink J."/>
            <person name="Frugier F."/>
            <person name="Benhamed M."/>
            <person name="Crespi M."/>
            <person name="Gouzy J."/>
            <person name="Gamas P."/>
        </authorList>
    </citation>
    <scope>NUCLEOTIDE SEQUENCE [LARGE SCALE GENOMIC DNA]</scope>
    <source>
        <strain evidence="5">cv. Jemalong A17</strain>
    </source>
</reference>
<dbReference type="EMBL" id="PSQE01000001">
    <property type="protein sequence ID" value="RHN77900.1"/>
    <property type="molecule type" value="Genomic_DNA"/>
</dbReference>
<dbReference type="EMBL" id="PSQE01000004">
    <property type="protein sequence ID" value="RHN60595.1"/>
    <property type="molecule type" value="Genomic_DNA"/>
</dbReference>
<sequence>MTKAIVSSVIQTRIPMMLDLIWVLEKVSKPISALDFPLSSGLRRTFSSSSILAASLS</sequence>
<comment type="caution">
    <text evidence="4">The sequence shown here is derived from an EMBL/GenBank/DDBJ whole genome shotgun (WGS) entry which is preliminary data.</text>
</comment>
<dbReference type="EMBL" id="PSQE01000004">
    <property type="protein sequence ID" value="RHN65058.1"/>
    <property type="molecule type" value="Genomic_DNA"/>
</dbReference>
<evidence type="ECO:0000313" key="3">
    <source>
        <dbReference type="EMBL" id="RHN77900.1"/>
    </source>
</evidence>
<name>A0A396JRR3_MEDTR</name>
<dbReference type="Gramene" id="rna2669">
    <property type="protein sequence ID" value="RHN78993.1"/>
    <property type="gene ID" value="gene2669"/>
</dbReference>
<proteinExistence type="predicted"/>
<dbReference type="EMBL" id="PSQE01000001">
    <property type="protein sequence ID" value="RHN78993.1"/>
    <property type="molecule type" value="Genomic_DNA"/>
</dbReference>
<protein>
    <submittedName>
        <fullName evidence="4">Uncharacterized protein</fullName>
    </submittedName>
</protein>
<dbReference type="Proteomes" id="UP000265566">
    <property type="component" value="Chromosome 1"/>
</dbReference>
<evidence type="ECO:0000313" key="1">
    <source>
        <dbReference type="EMBL" id="RHN60595.1"/>
    </source>
</evidence>
<dbReference type="Gramene" id="rna27951">
    <property type="protein sequence ID" value="RHN65058.1"/>
    <property type="gene ID" value="gene27951"/>
</dbReference>
<reference evidence="4" key="2">
    <citation type="journal article" date="2018" name="Nat. Plants">
        <title>Whole-genome landscape of Medicago truncatula symbiotic genes.</title>
        <authorList>
            <person name="Pecrix Y."/>
            <person name="Gamas P."/>
            <person name="Carrere S."/>
        </authorList>
    </citation>
    <scope>NUCLEOTIDE SEQUENCE</scope>
    <source>
        <tissue evidence="4">Leaves</tissue>
    </source>
</reference>
<dbReference type="Gramene" id="rna1404">
    <property type="protein sequence ID" value="RHN77900.1"/>
    <property type="gene ID" value="gene1404"/>
</dbReference>
<evidence type="ECO:0000313" key="2">
    <source>
        <dbReference type="EMBL" id="RHN65058.1"/>
    </source>
</evidence>
<dbReference type="Gramene" id="rna22928">
    <property type="protein sequence ID" value="RHN60595.1"/>
    <property type="gene ID" value="gene22928"/>
</dbReference>
<dbReference type="Proteomes" id="UP000265566">
    <property type="component" value="Chromosome 4"/>
</dbReference>
<accession>A0A396JRR3</accession>
<evidence type="ECO:0000313" key="4">
    <source>
        <dbReference type="EMBL" id="RHN78993.1"/>
    </source>
</evidence>
<dbReference type="AlphaFoldDB" id="A0A396JRR3"/>
<organism evidence="4 5">
    <name type="scientific">Medicago truncatula</name>
    <name type="common">Barrel medic</name>
    <name type="synonym">Medicago tribuloides</name>
    <dbReference type="NCBI Taxonomy" id="3880"/>
    <lineage>
        <taxon>Eukaryota</taxon>
        <taxon>Viridiplantae</taxon>
        <taxon>Streptophyta</taxon>
        <taxon>Embryophyta</taxon>
        <taxon>Tracheophyta</taxon>
        <taxon>Spermatophyta</taxon>
        <taxon>Magnoliopsida</taxon>
        <taxon>eudicotyledons</taxon>
        <taxon>Gunneridae</taxon>
        <taxon>Pentapetalae</taxon>
        <taxon>rosids</taxon>
        <taxon>fabids</taxon>
        <taxon>Fabales</taxon>
        <taxon>Fabaceae</taxon>
        <taxon>Papilionoideae</taxon>
        <taxon>50 kb inversion clade</taxon>
        <taxon>NPAAA clade</taxon>
        <taxon>Hologalegina</taxon>
        <taxon>IRL clade</taxon>
        <taxon>Trifolieae</taxon>
        <taxon>Medicago</taxon>
    </lineage>
</organism>
<gene>
    <name evidence="3" type="ORF">MtrunA17_Chr1g0159701</name>
    <name evidence="4" type="ORF">MtrunA17_Chr1g0171961</name>
    <name evidence="1" type="ORF">MtrunA17_Chr4g0027551</name>
    <name evidence="2" type="ORF">MtrunA17_Chr4g0075821</name>
</gene>
<evidence type="ECO:0000313" key="5">
    <source>
        <dbReference type="Proteomes" id="UP000265566"/>
    </source>
</evidence>